<reference evidence="3" key="1">
    <citation type="submission" date="2017-02" db="UniProtKB">
        <authorList>
            <consortium name="WormBaseParasite"/>
        </authorList>
    </citation>
    <scope>IDENTIFICATION</scope>
</reference>
<protein>
    <submittedName>
        <fullName evidence="3">MATH domain-containing protein</fullName>
    </submittedName>
</protein>
<dbReference type="EMBL" id="UXUI01007515">
    <property type="protein sequence ID" value="VDD87984.1"/>
    <property type="molecule type" value="Genomic_DNA"/>
</dbReference>
<organism evidence="3">
    <name type="scientific">Enterobius vermicularis</name>
    <name type="common">Human pinworm</name>
    <dbReference type="NCBI Taxonomy" id="51028"/>
    <lineage>
        <taxon>Eukaryota</taxon>
        <taxon>Metazoa</taxon>
        <taxon>Ecdysozoa</taxon>
        <taxon>Nematoda</taxon>
        <taxon>Chromadorea</taxon>
        <taxon>Rhabditida</taxon>
        <taxon>Spirurina</taxon>
        <taxon>Oxyuridomorpha</taxon>
        <taxon>Oxyuroidea</taxon>
        <taxon>Oxyuridae</taxon>
        <taxon>Enterobius</taxon>
    </lineage>
</organism>
<dbReference type="Proteomes" id="UP000274131">
    <property type="component" value="Unassembled WGS sequence"/>
</dbReference>
<evidence type="ECO:0000313" key="1">
    <source>
        <dbReference type="EMBL" id="VDD87984.1"/>
    </source>
</evidence>
<accession>A0A0N4V0H5</accession>
<evidence type="ECO:0000313" key="2">
    <source>
        <dbReference type="Proteomes" id="UP000274131"/>
    </source>
</evidence>
<dbReference type="WBParaSite" id="EVEC_0000341901-mRNA-1">
    <property type="protein sequence ID" value="EVEC_0000341901-mRNA-1"/>
    <property type="gene ID" value="EVEC_0000341901"/>
</dbReference>
<reference evidence="1 2" key="2">
    <citation type="submission" date="2018-10" db="EMBL/GenBank/DDBJ databases">
        <authorList>
            <consortium name="Pathogen Informatics"/>
        </authorList>
    </citation>
    <scope>NUCLEOTIDE SEQUENCE [LARGE SCALE GENOMIC DNA]</scope>
</reference>
<dbReference type="AlphaFoldDB" id="A0A0N4V0H5"/>
<gene>
    <name evidence="1" type="ORF">EVEC_LOCUS3127</name>
</gene>
<proteinExistence type="predicted"/>
<evidence type="ECO:0000313" key="3">
    <source>
        <dbReference type="WBParaSite" id="EVEC_0000341901-mRNA-1"/>
    </source>
</evidence>
<sequence length="123" mass="14084">FDCRRFAWIARSIKEWGKPVFKIGTFWSRKDLGLSTGMNGLSFRLVRRCGTEELKERLQMSKFLICQISKTVSNRETLSKVVGETFCSGFLKKEAMELTCDCNRVFSDSERDFCCEAAKAQSA</sequence>
<name>A0A0N4V0H5_ENTVE</name>
<keyword evidence="2" id="KW-1185">Reference proteome</keyword>